<feature type="compositionally biased region" description="Polar residues" evidence="1">
    <location>
        <begin position="1"/>
        <end position="10"/>
    </location>
</feature>
<evidence type="ECO:0000313" key="2">
    <source>
        <dbReference type="EMBL" id="GMF42821.1"/>
    </source>
</evidence>
<sequence length="171" mass="19440">MPEQAASSEQPPAGEHAQHNTKLTDATPPPAPSMANMMAQVIQMMSMQQQAMLASQQRMQKTSSTVSSRSNPPKFLGKQDEDLELWILQIEEYSAAYATERESDDSRFVNVVVPFLGPDVMSWYREFKASVGETPRTWALFKEHIRARFLDSDFKYKLLTKMYELQVTGSQ</sequence>
<dbReference type="AlphaFoldDB" id="A0A9W6XP57"/>
<reference evidence="2" key="1">
    <citation type="submission" date="2023-04" db="EMBL/GenBank/DDBJ databases">
        <title>Phytophthora fragariaefolia NBRC 109709.</title>
        <authorList>
            <person name="Ichikawa N."/>
            <person name="Sato H."/>
            <person name="Tonouchi N."/>
        </authorList>
    </citation>
    <scope>NUCLEOTIDE SEQUENCE</scope>
    <source>
        <strain evidence="2">NBRC 109709</strain>
    </source>
</reference>
<organism evidence="2 3">
    <name type="scientific">Phytophthora fragariaefolia</name>
    <dbReference type="NCBI Taxonomy" id="1490495"/>
    <lineage>
        <taxon>Eukaryota</taxon>
        <taxon>Sar</taxon>
        <taxon>Stramenopiles</taxon>
        <taxon>Oomycota</taxon>
        <taxon>Peronosporomycetes</taxon>
        <taxon>Peronosporales</taxon>
        <taxon>Peronosporaceae</taxon>
        <taxon>Phytophthora</taxon>
    </lineage>
</organism>
<dbReference type="OrthoDB" id="120794at2759"/>
<protein>
    <submittedName>
        <fullName evidence="2">Unnamed protein product</fullName>
    </submittedName>
</protein>
<keyword evidence="3" id="KW-1185">Reference proteome</keyword>
<comment type="caution">
    <text evidence="2">The sequence shown here is derived from an EMBL/GenBank/DDBJ whole genome shotgun (WGS) entry which is preliminary data.</text>
</comment>
<evidence type="ECO:0000256" key="1">
    <source>
        <dbReference type="SAM" id="MobiDB-lite"/>
    </source>
</evidence>
<proteinExistence type="predicted"/>
<name>A0A9W6XP57_9STRA</name>
<dbReference type="EMBL" id="BSXT01001476">
    <property type="protein sequence ID" value="GMF42821.1"/>
    <property type="molecule type" value="Genomic_DNA"/>
</dbReference>
<evidence type="ECO:0000313" key="3">
    <source>
        <dbReference type="Proteomes" id="UP001165121"/>
    </source>
</evidence>
<accession>A0A9W6XP57</accession>
<feature type="compositionally biased region" description="Low complexity" evidence="1">
    <location>
        <begin position="49"/>
        <end position="60"/>
    </location>
</feature>
<dbReference type="Proteomes" id="UP001165121">
    <property type="component" value="Unassembled WGS sequence"/>
</dbReference>
<feature type="region of interest" description="Disordered" evidence="1">
    <location>
        <begin position="1"/>
        <end position="34"/>
    </location>
</feature>
<feature type="region of interest" description="Disordered" evidence="1">
    <location>
        <begin position="49"/>
        <end position="77"/>
    </location>
</feature>
<feature type="compositionally biased region" description="Polar residues" evidence="1">
    <location>
        <begin position="61"/>
        <end position="71"/>
    </location>
</feature>
<gene>
    <name evidence="2" type="ORF">Pfra01_001418900</name>
</gene>